<proteinExistence type="predicted"/>
<evidence type="ECO:0000313" key="1">
    <source>
        <dbReference type="EMBL" id="MBW0534931.1"/>
    </source>
</evidence>
<dbReference type="Proteomes" id="UP000765509">
    <property type="component" value="Unassembled WGS sequence"/>
</dbReference>
<comment type="caution">
    <text evidence="1">The sequence shown here is derived from an EMBL/GenBank/DDBJ whole genome shotgun (WGS) entry which is preliminary data.</text>
</comment>
<keyword evidence="2" id="KW-1185">Reference proteome</keyword>
<dbReference type="PANTHER" id="PTHR46579:SF1">
    <property type="entry name" value="F5_8 TYPE C DOMAIN-CONTAINING PROTEIN"/>
    <property type="match status" value="1"/>
</dbReference>
<dbReference type="AlphaFoldDB" id="A0A9Q3F6Y9"/>
<gene>
    <name evidence="1" type="ORF">O181_074646</name>
</gene>
<organism evidence="1 2">
    <name type="scientific">Austropuccinia psidii MF-1</name>
    <dbReference type="NCBI Taxonomy" id="1389203"/>
    <lineage>
        <taxon>Eukaryota</taxon>
        <taxon>Fungi</taxon>
        <taxon>Dikarya</taxon>
        <taxon>Basidiomycota</taxon>
        <taxon>Pucciniomycotina</taxon>
        <taxon>Pucciniomycetes</taxon>
        <taxon>Pucciniales</taxon>
        <taxon>Sphaerophragmiaceae</taxon>
        <taxon>Austropuccinia</taxon>
    </lineage>
</organism>
<accession>A0A9Q3F6Y9</accession>
<dbReference type="PANTHER" id="PTHR46579">
    <property type="entry name" value="F5/8 TYPE C DOMAIN-CONTAINING PROTEIN-RELATED"/>
    <property type="match status" value="1"/>
</dbReference>
<protein>
    <submittedName>
        <fullName evidence="1">Uncharacterized protein</fullName>
    </submittedName>
</protein>
<dbReference type="EMBL" id="AVOT02039818">
    <property type="protein sequence ID" value="MBW0534931.1"/>
    <property type="molecule type" value="Genomic_DNA"/>
</dbReference>
<dbReference type="OrthoDB" id="3269001at2759"/>
<evidence type="ECO:0000313" key="2">
    <source>
        <dbReference type="Proteomes" id="UP000765509"/>
    </source>
</evidence>
<reference evidence="1" key="1">
    <citation type="submission" date="2021-03" db="EMBL/GenBank/DDBJ databases">
        <title>Draft genome sequence of rust myrtle Austropuccinia psidii MF-1, a brazilian biotype.</title>
        <authorList>
            <person name="Quecine M.C."/>
            <person name="Pachon D.M.R."/>
            <person name="Bonatelli M.L."/>
            <person name="Correr F.H."/>
            <person name="Franceschini L.M."/>
            <person name="Leite T.F."/>
            <person name="Margarido G.R.A."/>
            <person name="Almeida C.A."/>
            <person name="Ferrarezi J.A."/>
            <person name="Labate C.A."/>
        </authorList>
    </citation>
    <scope>NUCLEOTIDE SEQUENCE</scope>
    <source>
        <strain evidence="1">MF-1</strain>
    </source>
</reference>
<sequence>MIEEYIYQWENDLDSEDSNYICDVAQGTIWKKLFSLSSTGSGLFLGLSLFINWFNPLKNKLSVSNTIHLPSRYNSFTQSTNNVLIPLVNELYKLNKGITIVTPRYPHGRKIIVKLVTLVGDIVAVHKAPGFKSHSATKFCSWCEIKASERHILELGHPHKGRNVLAAAWHWKDTQSEFSWEKVAMKMGVCWSELNRLPYWDPVVNVALGVMHNWFKGILQHHFITCWGFDFKTSEEDGNLETLESSQQSQGEDIEMSTNEDWIFESNDENSGYLSKDIKKRIRERICKVIVPKGVTRIPPLVGKLKASKWNSLFSVYLPMVFIEGMWGNAVKDHTGKLFDLLLNFGALVQCTNIVGAKSVEKNHSTKFAECYNTYQHTSLRIFPQCRHVPNHHYAVHLLEQLQYWGPPMGISEFSGEHLSGDIQNL</sequence>
<name>A0A9Q3F6Y9_9BASI</name>